<reference evidence="1" key="1">
    <citation type="journal article" date="2023" name="G3 (Bethesda)">
        <title>Whole genome assemblies of Zophobas morio and Tenebrio molitor.</title>
        <authorList>
            <person name="Kaur S."/>
            <person name="Stinson S.A."/>
            <person name="diCenzo G.C."/>
        </authorList>
    </citation>
    <scope>NUCLEOTIDE SEQUENCE</scope>
    <source>
        <strain evidence="1">QUZm001</strain>
    </source>
</reference>
<dbReference type="EMBL" id="JALNTZ010000003">
    <property type="protein sequence ID" value="KAJ3658109.1"/>
    <property type="molecule type" value="Genomic_DNA"/>
</dbReference>
<evidence type="ECO:0000313" key="2">
    <source>
        <dbReference type="Proteomes" id="UP001168821"/>
    </source>
</evidence>
<organism evidence="1 2">
    <name type="scientific">Zophobas morio</name>
    <dbReference type="NCBI Taxonomy" id="2755281"/>
    <lineage>
        <taxon>Eukaryota</taxon>
        <taxon>Metazoa</taxon>
        <taxon>Ecdysozoa</taxon>
        <taxon>Arthropoda</taxon>
        <taxon>Hexapoda</taxon>
        <taxon>Insecta</taxon>
        <taxon>Pterygota</taxon>
        <taxon>Neoptera</taxon>
        <taxon>Endopterygota</taxon>
        <taxon>Coleoptera</taxon>
        <taxon>Polyphaga</taxon>
        <taxon>Cucujiformia</taxon>
        <taxon>Tenebrionidae</taxon>
        <taxon>Zophobas</taxon>
    </lineage>
</organism>
<keyword evidence="2" id="KW-1185">Reference proteome</keyword>
<name>A0AA38IRH3_9CUCU</name>
<dbReference type="GO" id="GO:0035099">
    <property type="term" value="P:hemocyte migration"/>
    <property type="evidence" value="ECO:0007669"/>
    <property type="project" value="TreeGrafter"/>
</dbReference>
<protein>
    <submittedName>
        <fullName evidence="1">Uncharacterized protein</fullName>
    </submittedName>
</protein>
<evidence type="ECO:0000313" key="1">
    <source>
        <dbReference type="EMBL" id="KAJ3658109.1"/>
    </source>
</evidence>
<accession>A0AA38IRH3</accession>
<gene>
    <name evidence="1" type="ORF">Zmor_009867</name>
</gene>
<dbReference type="Proteomes" id="UP001168821">
    <property type="component" value="Unassembled WGS sequence"/>
</dbReference>
<dbReference type="AlphaFoldDB" id="A0AA38IRH3"/>
<dbReference type="PANTHER" id="PTHR21719">
    <property type="entry name" value="FI06402P-RELATED"/>
    <property type="match status" value="1"/>
</dbReference>
<comment type="caution">
    <text evidence="1">The sequence shown here is derived from an EMBL/GenBank/DDBJ whole genome shotgun (WGS) entry which is preliminary data.</text>
</comment>
<proteinExistence type="predicted"/>
<sequence>MCGKGRETIEHMLHDCKESKERKESVTEILNEDGRGVEWMKEVERTRTKTLGVAETKVEKLTFYNHTECACIEKSKKHTPITSTTENQLTHGLSLKLASYPENIRHCKCPEEFTPKYRYYESRCTCDCDENNQDCIRMKKGKEFFSLTDRRCIIETQCGTPVCEYGVYMRHIGRCQRKQEKLDTFSKMTVK</sequence>
<dbReference type="PANTHER" id="PTHR21719:SF1">
    <property type="entry name" value="FI06402P-RELATED"/>
    <property type="match status" value="1"/>
</dbReference>